<dbReference type="AlphaFoldDB" id="A0AAN9BR88"/>
<keyword evidence="2" id="KW-1185">Reference proteome</keyword>
<evidence type="ECO:0000313" key="1">
    <source>
        <dbReference type="EMBL" id="KAK7109764.1"/>
    </source>
</evidence>
<sequence length="126" mass="14458">MRNSELQFLLYTGTHNATQTSSMFLRRSNYHLSWDTVVDELISRNHLLLDTLLAYTVPLQKQHSGTIFEQLPAVLGMVYATIIKCRWKKLSLIQHVISLTLVEEKVHQKVFLSFTCTITLPVQPAS</sequence>
<name>A0AAN9BR88_9CAEN</name>
<dbReference type="EMBL" id="JBAMIC010000003">
    <property type="protein sequence ID" value="KAK7109764.1"/>
    <property type="molecule type" value="Genomic_DNA"/>
</dbReference>
<gene>
    <name evidence="1" type="ORF">V1264_013752</name>
</gene>
<protein>
    <submittedName>
        <fullName evidence="1">Uncharacterized protein</fullName>
    </submittedName>
</protein>
<comment type="caution">
    <text evidence="1">The sequence shown here is derived from an EMBL/GenBank/DDBJ whole genome shotgun (WGS) entry which is preliminary data.</text>
</comment>
<proteinExistence type="predicted"/>
<accession>A0AAN9BR88</accession>
<evidence type="ECO:0000313" key="2">
    <source>
        <dbReference type="Proteomes" id="UP001374579"/>
    </source>
</evidence>
<reference evidence="1 2" key="1">
    <citation type="submission" date="2024-02" db="EMBL/GenBank/DDBJ databases">
        <title>Chromosome-scale genome assembly of the rough periwinkle Littorina saxatilis.</title>
        <authorList>
            <person name="De Jode A."/>
            <person name="Faria R."/>
            <person name="Formenti G."/>
            <person name="Sims Y."/>
            <person name="Smith T.P."/>
            <person name="Tracey A."/>
            <person name="Wood J.M.D."/>
            <person name="Zagrodzka Z.B."/>
            <person name="Johannesson K."/>
            <person name="Butlin R.K."/>
            <person name="Leder E.H."/>
        </authorList>
    </citation>
    <scope>NUCLEOTIDE SEQUENCE [LARGE SCALE GENOMIC DNA]</scope>
    <source>
        <strain evidence="1">Snail1</strain>
        <tissue evidence="1">Muscle</tissue>
    </source>
</reference>
<organism evidence="1 2">
    <name type="scientific">Littorina saxatilis</name>
    <dbReference type="NCBI Taxonomy" id="31220"/>
    <lineage>
        <taxon>Eukaryota</taxon>
        <taxon>Metazoa</taxon>
        <taxon>Spiralia</taxon>
        <taxon>Lophotrochozoa</taxon>
        <taxon>Mollusca</taxon>
        <taxon>Gastropoda</taxon>
        <taxon>Caenogastropoda</taxon>
        <taxon>Littorinimorpha</taxon>
        <taxon>Littorinoidea</taxon>
        <taxon>Littorinidae</taxon>
        <taxon>Littorina</taxon>
    </lineage>
</organism>
<dbReference type="Proteomes" id="UP001374579">
    <property type="component" value="Unassembled WGS sequence"/>
</dbReference>